<feature type="region of interest" description="Disordered" evidence="1">
    <location>
        <begin position="293"/>
        <end position="328"/>
    </location>
</feature>
<proteinExistence type="predicted"/>
<feature type="region of interest" description="Disordered" evidence="1">
    <location>
        <begin position="1"/>
        <end position="20"/>
    </location>
</feature>
<feature type="compositionally biased region" description="Polar residues" evidence="1">
    <location>
        <begin position="293"/>
        <end position="314"/>
    </location>
</feature>
<accession>A0A0F7SG44</accession>
<organism evidence="2">
    <name type="scientific">Phaffia rhodozyma</name>
    <name type="common">Yeast</name>
    <name type="synonym">Xanthophyllomyces dendrorhous</name>
    <dbReference type="NCBI Taxonomy" id="264483"/>
    <lineage>
        <taxon>Eukaryota</taxon>
        <taxon>Fungi</taxon>
        <taxon>Dikarya</taxon>
        <taxon>Basidiomycota</taxon>
        <taxon>Agaricomycotina</taxon>
        <taxon>Tremellomycetes</taxon>
        <taxon>Cystofilobasidiales</taxon>
        <taxon>Mrakiaceae</taxon>
        <taxon>Phaffia</taxon>
    </lineage>
</organism>
<feature type="region of interest" description="Disordered" evidence="1">
    <location>
        <begin position="374"/>
        <end position="479"/>
    </location>
</feature>
<dbReference type="AlphaFoldDB" id="A0A0F7SG44"/>
<dbReference type="Pfam" id="PF09729">
    <property type="entry name" value="Gti1_Pac2"/>
    <property type="match status" value="1"/>
</dbReference>
<feature type="compositionally biased region" description="Polar residues" evidence="1">
    <location>
        <begin position="448"/>
        <end position="466"/>
    </location>
</feature>
<dbReference type="PANTHER" id="PTHR28027">
    <property type="entry name" value="TRANSCRIPTIONAL REGULATOR MIT1"/>
    <property type="match status" value="1"/>
</dbReference>
<dbReference type="InterPro" id="IPR018608">
    <property type="entry name" value="Gti1/Pac2"/>
</dbReference>
<evidence type="ECO:0000313" key="2">
    <source>
        <dbReference type="EMBL" id="CDZ97821.1"/>
    </source>
</evidence>
<feature type="compositionally biased region" description="Polar residues" evidence="1">
    <location>
        <begin position="135"/>
        <end position="155"/>
    </location>
</feature>
<name>A0A0F7SG44_PHARH</name>
<dbReference type="GO" id="GO:0003677">
    <property type="term" value="F:DNA binding"/>
    <property type="evidence" value="ECO:0007669"/>
    <property type="project" value="TreeGrafter"/>
</dbReference>
<evidence type="ECO:0000256" key="1">
    <source>
        <dbReference type="SAM" id="MobiDB-lite"/>
    </source>
</evidence>
<dbReference type="EMBL" id="LN483249">
    <property type="protein sequence ID" value="CDZ97821.1"/>
    <property type="molecule type" value="Genomic_DNA"/>
</dbReference>
<dbReference type="PANTHER" id="PTHR28027:SF2">
    <property type="entry name" value="TRANSCRIPTIONAL REGULATOR MIT1"/>
    <property type="match status" value="1"/>
</dbReference>
<reference evidence="2" key="1">
    <citation type="submission" date="2014-08" db="EMBL/GenBank/DDBJ databases">
        <authorList>
            <person name="Sharma Rahul"/>
            <person name="Thines Marco"/>
        </authorList>
    </citation>
    <scope>NUCLEOTIDE SEQUENCE</scope>
</reference>
<feature type="compositionally biased region" description="Basic residues" evidence="1">
    <location>
        <begin position="431"/>
        <end position="444"/>
    </location>
</feature>
<sequence length="842" mass="91359">MTTSSKTSPPSTISGENVQTEPTFTGILETTLDALILFEAARRGVVPRVCRRLAEDERSVIKSGSIFIFEEQESGIKRWTDGLIWSPSRISGNYLIYRQTDVREARSARTKGTSAEASKTNLFPAVDFPMNESLSSAHASANPTSRPQSRYSQITKADKTRRPSSSSSNAHKDGESEEVGMYADMLGGIELARAKEKQLIGSLSNSYCAKPGGLVKKTMALNIDGRTHHLISYYSVSDGMAQKFRTPSSVPEILALGLSPDLLAKEQLRFAPQTELGLDGTLRYVAEADMTSPTSGLSFSAPSHLSKVSSTNPKDQLPKNRQVGFMPLPPVSYQSYPVPRPSRSAQEPNIAAWSSSLPEGDSLRRGSISKILSETQLNSNSNPNPNPNPYRSHRDTPNSWPVRSLPGDAIVSAGHRRSSVRLPSSPDGNWKHRSSQAAKIHHHPYAPSSPTTLDNGGHLSFSSGRSSPAVHPGVKKRSGYPEMTVEPAVFAEGPLQEYSAIHSSSVQNEPIWITKRESVSAKGQSVSEPQTYQESSLHQYHHHNYQHASTVAPPAALSTTYPLPILPGNTDESAFLFEPPSLVNGPASFGQQHQHWQQQNGIGPLFSSQGETEYRRQSTCPSLSSISVGTTLPSDSPFSPVDPPLFYSDPPAFHHQSNQLYQPSWGLGLNSGELTTDAGTVPYALPSSSEYSTLDGHMPASSLVAARQPLTSHSHHSQHPNLLFDSPPPIQNEILSTCSHVYPPPPSYNSESPLRSYQSSVGMAHSYSMDSPVKFGLDSFTHSSLLLGPEAGADTDDQGFDQVEFLGYEQIQKGQMKTSLSTSTLEGSEGTEITIESGVWAQ</sequence>
<feature type="compositionally biased region" description="Low complexity" evidence="1">
    <location>
        <begin position="1"/>
        <end position="12"/>
    </location>
</feature>
<protein>
    <submittedName>
        <fullName evidence="2">Gluconate transport-inducing protein</fullName>
    </submittedName>
</protein>
<feature type="region of interest" description="Disordered" evidence="1">
    <location>
        <begin position="135"/>
        <end position="178"/>
    </location>
</feature>